<name>A0A1X7KL27_9BACT</name>
<reference evidence="3" key="1">
    <citation type="submission" date="2017-04" db="EMBL/GenBank/DDBJ databases">
        <authorList>
            <person name="Varghese N."/>
            <person name="Submissions S."/>
        </authorList>
    </citation>
    <scope>NUCLEOTIDE SEQUENCE [LARGE SCALE GENOMIC DNA]</scope>
    <source>
        <strain evidence="3">USBA 82</strain>
    </source>
</reference>
<dbReference type="OrthoDB" id="9770715at2"/>
<dbReference type="PANTHER" id="PTHR33525:SF3">
    <property type="entry name" value="RIBONUCLEASE Y"/>
    <property type="match status" value="1"/>
</dbReference>
<dbReference type="SUPFAM" id="SSF109604">
    <property type="entry name" value="HD-domain/PDEase-like"/>
    <property type="match status" value="1"/>
</dbReference>
<protein>
    <submittedName>
        <fullName evidence="2">HD-like signal output (HDOD) domain, no enzymatic activity</fullName>
    </submittedName>
</protein>
<dbReference type="STRING" id="561720.SAMN06275492_13024"/>
<dbReference type="PANTHER" id="PTHR33525">
    <property type="match status" value="1"/>
</dbReference>
<proteinExistence type="predicted"/>
<accession>A0A1X7KL27</accession>
<keyword evidence="3" id="KW-1185">Reference proteome</keyword>
<sequence length="413" mass="45773">MALIRVDKLKEGMVVKKDVTAPTGRFIMASGATIESRHLKLLKSWGVIEVEVEGDDEPDRMPQIPPMSRSDLTTGVAYLDHLFSICGRGTPVLKELSRAATIRVMNQIGQKGISVIPDLRSVGDEGKGKMEDLSRVSISSIVGKQTRLFSFSDTYRQIVEVLQSPRSSATHIAQVVEKDTSLSAKLLQIVNSAYYGFPSKIGSIQRAVTILGGRELTTLAIGITAIRYFSKLSQDVLDMERFWRNSVACGVFARLLAGEKRLPSDNHFFLAGLLRDIGLLLLIGECPVAVELVIRRSCRDKISLPICEREVFGFSHAFLGASLLAEWKVPSYLVNIVKYKDNPLFSSEDLESSILHVADCLSFATGYGWSPIMPIPAMDDEGWNRLDLSYNVLEPMCSRAERQISEIVDVFLK</sequence>
<evidence type="ECO:0000259" key="1">
    <source>
        <dbReference type="PROSITE" id="PS51833"/>
    </source>
</evidence>
<dbReference type="RefSeq" id="WP_085545250.1">
    <property type="nucleotide sequence ID" value="NZ_FXBB01000030.1"/>
</dbReference>
<dbReference type="AlphaFoldDB" id="A0A1X7KL27"/>
<dbReference type="Proteomes" id="UP000193355">
    <property type="component" value="Unassembled WGS sequence"/>
</dbReference>
<dbReference type="Gene3D" id="1.10.3210.10">
    <property type="entry name" value="Hypothetical protein af1432"/>
    <property type="match status" value="1"/>
</dbReference>
<gene>
    <name evidence="2" type="ORF">SAMN06275492_13024</name>
</gene>
<dbReference type="PROSITE" id="PS51833">
    <property type="entry name" value="HDOD"/>
    <property type="match status" value="1"/>
</dbReference>
<dbReference type="InterPro" id="IPR052340">
    <property type="entry name" value="RNase_Y/CdgJ"/>
</dbReference>
<dbReference type="Pfam" id="PF08668">
    <property type="entry name" value="HDOD"/>
    <property type="match status" value="1"/>
</dbReference>
<feature type="domain" description="HDOD" evidence="1">
    <location>
        <begin position="148"/>
        <end position="343"/>
    </location>
</feature>
<organism evidence="2 3">
    <name type="scientific">Dethiosulfovibrio salsuginis</name>
    <dbReference type="NCBI Taxonomy" id="561720"/>
    <lineage>
        <taxon>Bacteria</taxon>
        <taxon>Thermotogati</taxon>
        <taxon>Synergistota</taxon>
        <taxon>Synergistia</taxon>
        <taxon>Synergistales</taxon>
        <taxon>Dethiosulfovibrionaceae</taxon>
        <taxon>Dethiosulfovibrio</taxon>
    </lineage>
</organism>
<dbReference type="EMBL" id="FXBB01000030">
    <property type="protein sequence ID" value="SMG41841.1"/>
    <property type="molecule type" value="Genomic_DNA"/>
</dbReference>
<dbReference type="InterPro" id="IPR013976">
    <property type="entry name" value="HDOD"/>
</dbReference>
<evidence type="ECO:0000313" key="2">
    <source>
        <dbReference type="EMBL" id="SMG41841.1"/>
    </source>
</evidence>
<evidence type="ECO:0000313" key="3">
    <source>
        <dbReference type="Proteomes" id="UP000193355"/>
    </source>
</evidence>